<dbReference type="STRING" id="1337093.MBELCI_2755"/>
<name>U3APN8_9RHOB</name>
<evidence type="ECO:0000313" key="2">
    <source>
        <dbReference type="Proteomes" id="UP000016566"/>
    </source>
</evidence>
<dbReference type="EMBL" id="BATB01000044">
    <property type="protein sequence ID" value="GAD56703.1"/>
    <property type="molecule type" value="Genomic_DNA"/>
</dbReference>
<organism evidence="1 2">
    <name type="scientific">Limimaricola cinnabarinus LL-001</name>
    <dbReference type="NCBI Taxonomy" id="1337093"/>
    <lineage>
        <taxon>Bacteria</taxon>
        <taxon>Pseudomonadati</taxon>
        <taxon>Pseudomonadota</taxon>
        <taxon>Alphaproteobacteria</taxon>
        <taxon>Rhodobacterales</taxon>
        <taxon>Paracoccaceae</taxon>
        <taxon>Limimaricola</taxon>
    </lineage>
</organism>
<sequence length="41" mass="4155">MFLAPPQGRGAAQIVAVIDMGDLSARPRGPARKAIAPPSVA</sequence>
<proteinExistence type="predicted"/>
<reference evidence="1" key="1">
    <citation type="journal article" date="2013" name="Genome Announc.">
        <title>Draft Genome Sequence of Loktanella cinnabarina LL-001T, Isolated from Deep-Sea Floor Sediment.</title>
        <authorList>
            <person name="Nishi S."/>
            <person name="Tsubouchi T."/>
            <person name="Takaki Y."/>
            <person name="Koyanagi R."/>
            <person name="Satoh N."/>
            <person name="Maruyama T."/>
            <person name="Hatada Y."/>
        </authorList>
    </citation>
    <scope>NUCLEOTIDE SEQUENCE [LARGE SCALE GENOMIC DNA]</scope>
    <source>
        <strain evidence="1">LL-001</strain>
    </source>
</reference>
<dbReference type="AlphaFoldDB" id="U3APN8"/>
<dbReference type="Proteomes" id="UP000016566">
    <property type="component" value="Unassembled WGS sequence"/>
</dbReference>
<protein>
    <submittedName>
        <fullName evidence="1">Uncharacterized protein</fullName>
    </submittedName>
</protein>
<evidence type="ECO:0000313" key="1">
    <source>
        <dbReference type="EMBL" id="GAD56703.1"/>
    </source>
</evidence>
<accession>U3APN8</accession>
<comment type="caution">
    <text evidence="1">The sequence shown here is derived from an EMBL/GenBank/DDBJ whole genome shotgun (WGS) entry which is preliminary data.</text>
</comment>
<gene>
    <name evidence="1" type="ORF">MBELCI_2755</name>
</gene>
<keyword evidence="2" id="KW-1185">Reference proteome</keyword>